<dbReference type="SUPFAM" id="SSF56935">
    <property type="entry name" value="Porins"/>
    <property type="match status" value="1"/>
</dbReference>
<dbReference type="InterPro" id="IPR008969">
    <property type="entry name" value="CarboxyPept-like_regulatory"/>
</dbReference>
<comment type="subcellular location">
    <subcellularLocation>
        <location evidence="1">Cell outer membrane</location>
        <topology evidence="1">Multi-pass membrane protein</topology>
    </subcellularLocation>
</comment>
<dbReference type="FunFam" id="2.170.130.10:FF:000003">
    <property type="entry name" value="SusC/RagA family TonB-linked outer membrane protein"/>
    <property type="match status" value="1"/>
</dbReference>
<sequence>MKQFDLSISIFRKKLYLIVWCISLLIGFSGFSLKAQTVKGTVKSASGEGIPGATVSIKGTPRGVSASKDGVFTIACTPKSILVFSSIGFITKEVLVGNKTSIDVVLEEFQSALDEVVVVGYGKQKKEGVVAAVTQATGKTLERAGGVSSIGAALTGNVPGLITSSGTGIPGGEDPQIIIRGISSPNNSAPLILVDGVERPMNSVDISSVDAVTVLKDASATAVFGSRGANGVILITTKRGKTGKATIRATVNTIMKSASKLPEKYDSYDGLTIRNQAIEYELAARPDGWRNFLPEAILQKYRNPANLAEAERYPNVNWEEALFRKNAISNNANINISGGTDFVKYFTSADVLHEADLFRVYDNNRGYKQGFEFDRLNVRSNLDFQLSPSTLFKTNISGSYGVRKTPWGFTGGGGQYGAWIDAYNAAPDAILPRYSDGSWGFYAPNEQKAENSARILGLGGVANTTTAQITTDFSLEQDLGRLIKGLKFTGNISFDNTFVESDRGINDLYNDAQLKWIDPETGIVTYKQAVDGVTGFDFQEGIRWSPAAGNIGASQRRLFYQFQLNYAKNLGGKHFLTAMGLMNRNVFANGSIVPTYREDWVFRTTYTFNNKYTIEYNGAYNGSEQFASDYRFNYFSSGGVNWILSNEKFIKSIRAIDLLKLRFSYGQTGFDNLGIRWPYLDQWAFERLARLGTTGEAAEQSPYRQYRQTGVGNPTVQWEESEKFNVGVDVELLKGLIKAKADVFSDNRTKILLGNRQDVPSYYGAAPPVANLGQVKSSGYELELHISKTLGKFRLWTDLNMTHTQNKIIEAANPELLPDYQKTEGKAINQEYSYVSEGKYNTWDQLYGSTIHNAQDNQKLPGNLYIVDYNGDGVIDAQDRVPFGYTNWPQNTYNATFGLDWKGFTAFVQFYAVNNVSRQVGFASLVNQKNTVYKEGEYWSPSNAEGIPIPRWSSTPADYYRGTQYLFDGSYVRLKNAEIAYSLTSGASRKLGLAGLRIYLNGNNLIAWSKMPDDREANFGGAQFSQQGAYPTVRRYNLGLNITF</sequence>
<dbReference type="AlphaFoldDB" id="A0A841ES21"/>
<evidence type="ECO:0000259" key="2">
    <source>
        <dbReference type="Pfam" id="PF07715"/>
    </source>
</evidence>
<keyword evidence="1" id="KW-1134">Transmembrane beta strand</keyword>
<dbReference type="RefSeq" id="WP_184133971.1">
    <property type="nucleotide sequence ID" value="NZ_JACHKT010000013.1"/>
</dbReference>
<dbReference type="Proteomes" id="UP000524404">
    <property type="component" value="Unassembled WGS sequence"/>
</dbReference>
<dbReference type="InterPro" id="IPR037066">
    <property type="entry name" value="Plug_dom_sf"/>
</dbReference>
<organism evidence="3 4">
    <name type="scientific">Arcicella rosea</name>
    <dbReference type="NCBI Taxonomy" id="502909"/>
    <lineage>
        <taxon>Bacteria</taxon>
        <taxon>Pseudomonadati</taxon>
        <taxon>Bacteroidota</taxon>
        <taxon>Cytophagia</taxon>
        <taxon>Cytophagales</taxon>
        <taxon>Flectobacillaceae</taxon>
        <taxon>Arcicella</taxon>
    </lineage>
</organism>
<dbReference type="EMBL" id="JACHKT010000013">
    <property type="protein sequence ID" value="MBB6003478.1"/>
    <property type="molecule type" value="Genomic_DNA"/>
</dbReference>
<feature type="domain" description="TonB-dependent receptor plug" evidence="2">
    <location>
        <begin position="127"/>
        <end position="232"/>
    </location>
</feature>
<protein>
    <submittedName>
        <fullName evidence="3">TonB-linked SusC/RagA family outer membrane protein</fullName>
    </submittedName>
</protein>
<gene>
    <name evidence="3" type="ORF">HNP25_002136</name>
</gene>
<keyword evidence="1" id="KW-0998">Cell outer membrane</keyword>
<comment type="caution">
    <text evidence="3">The sequence shown here is derived from an EMBL/GenBank/DDBJ whole genome shotgun (WGS) entry which is preliminary data.</text>
</comment>
<proteinExistence type="inferred from homology"/>
<evidence type="ECO:0000313" key="4">
    <source>
        <dbReference type="Proteomes" id="UP000524404"/>
    </source>
</evidence>
<dbReference type="InterPro" id="IPR039426">
    <property type="entry name" value="TonB-dep_rcpt-like"/>
</dbReference>
<keyword evidence="4" id="KW-1185">Reference proteome</keyword>
<dbReference type="Gene3D" id="2.60.40.1120">
    <property type="entry name" value="Carboxypeptidase-like, regulatory domain"/>
    <property type="match status" value="1"/>
</dbReference>
<keyword evidence="1" id="KW-0812">Transmembrane</keyword>
<name>A0A841ES21_9BACT</name>
<dbReference type="InterPro" id="IPR023996">
    <property type="entry name" value="TonB-dep_OMP_SusC/RagA"/>
</dbReference>
<dbReference type="PROSITE" id="PS52016">
    <property type="entry name" value="TONB_DEPENDENT_REC_3"/>
    <property type="match status" value="1"/>
</dbReference>
<keyword evidence="1" id="KW-0813">Transport</keyword>
<dbReference type="NCBIfam" id="TIGR04056">
    <property type="entry name" value="OMP_RagA_SusC"/>
    <property type="match status" value="1"/>
</dbReference>
<dbReference type="InterPro" id="IPR012910">
    <property type="entry name" value="Plug_dom"/>
</dbReference>
<dbReference type="Pfam" id="PF07715">
    <property type="entry name" value="Plug"/>
    <property type="match status" value="1"/>
</dbReference>
<dbReference type="Gene3D" id="2.170.130.10">
    <property type="entry name" value="TonB-dependent receptor, plug domain"/>
    <property type="match status" value="1"/>
</dbReference>
<dbReference type="Pfam" id="PF13715">
    <property type="entry name" value="CarbopepD_reg_2"/>
    <property type="match status" value="1"/>
</dbReference>
<keyword evidence="1" id="KW-0472">Membrane</keyword>
<evidence type="ECO:0000313" key="3">
    <source>
        <dbReference type="EMBL" id="MBB6003478.1"/>
    </source>
</evidence>
<evidence type="ECO:0000256" key="1">
    <source>
        <dbReference type="PROSITE-ProRule" id="PRU01360"/>
    </source>
</evidence>
<reference evidence="3 4" key="1">
    <citation type="submission" date="2020-08" db="EMBL/GenBank/DDBJ databases">
        <title>Functional genomics of gut bacteria from endangered species of beetles.</title>
        <authorList>
            <person name="Carlos-Shanley C."/>
        </authorList>
    </citation>
    <scope>NUCLEOTIDE SEQUENCE [LARGE SCALE GENOMIC DNA]</scope>
    <source>
        <strain evidence="3 4">S00070</strain>
    </source>
</reference>
<dbReference type="NCBIfam" id="TIGR04057">
    <property type="entry name" value="SusC_RagA_signa"/>
    <property type="match status" value="1"/>
</dbReference>
<dbReference type="GO" id="GO:0009279">
    <property type="term" value="C:cell outer membrane"/>
    <property type="evidence" value="ECO:0007669"/>
    <property type="project" value="UniProtKB-SubCell"/>
</dbReference>
<comment type="similarity">
    <text evidence="1">Belongs to the TonB-dependent receptor family.</text>
</comment>
<dbReference type="SUPFAM" id="SSF49464">
    <property type="entry name" value="Carboxypeptidase regulatory domain-like"/>
    <property type="match status" value="1"/>
</dbReference>
<accession>A0A841ES21</accession>
<dbReference type="InterPro" id="IPR023997">
    <property type="entry name" value="TonB-dep_OMP_SusC/RagA_CS"/>
</dbReference>